<dbReference type="InterPro" id="IPR032675">
    <property type="entry name" value="LRR_dom_sf"/>
</dbReference>
<evidence type="ECO:0008006" key="3">
    <source>
        <dbReference type="Google" id="ProtNLM"/>
    </source>
</evidence>
<dbReference type="Gene3D" id="3.80.10.10">
    <property type="entry name" value="Ribonuclease Inhibitor"/>
    <property type="match status" value="1"/>
</dbReference>
<reference evidence="2" key="2">
    <citation type="submission" date="2020-07" db="EMBL/GenBank/DDBJ databases">
        <authorList>
            <person name="Vera ALvarez R."/>
            <person name="Arias-Moreno D.M."/>
            <person name="Jimenez-Jacinto V."/>
            <person name="Jimenez-Bremont J.F."/>
            <person name="Swaminathan K."/>
            <person name="Moose S.P."/>
            <person name="Guerrero-Gonzalez M.L."/>
            <person name="Marino-Ramirez L."/>
            <person name="Landsman D."/>
            <person name="Rodriguez-Kessler M."/>
            <person name="Delgado-Sanchez P."/>
        </authorList>
    </citation>
    <scope>NUCLEOTIDE SEQUENCE</scope>
    <source>
        <tissue evidence="2">Cladode</tissue>
    </source>
</reference>
<evidence type="ECO:0000313" key="2">
    <source>
        <dbReference type="EMBL" id="MBA4627549.1"/>
    </source>
</evidence>
<evidence type="ECO:0000256" key="1">
    <source>
        <dbReference type="SAM" id="Phobius"/>
    </source>
</evidence>
<protein>
    <recommendedName>
        <fullName evidence="3">Adenylate cyclase</fullName>
    </recommendedName>
</protein>
<dbReference type="EMBL" id="GISG01062512">
    <property type="protein sequence ID" value="MBA4627549.1"/>
    <property type="molecule type" value="Transcribed_RNA"/>
</dbReference>
<proteinExistence type="predicted"/>
<keyword evidence="1" id="KW-1133">Transmembrane helix</keyword>
<organism evidence="2">
    <name type="scientific">Opuntia streptacantha</name>
    <name type="common">Prickly pear cactus</name>
    <name type="synonym">Opuntia cardona</name>
    <dbReference type="NCBI Taxonomy" id="393608"/>
    <lineage>
        <taxon>Eukaryota</taxon>
        <taxon>Viridiplantae</taxon>
        <taxon>Streptophyta</taxon>
        <taxon>Embryophyta</taxon>
        <taxon>Tracheophyta</taxon>
        <taxon>Spermatophyta</taxon>
        <taxon>Magnoliopsida</taxon>
        <taxon>eudicotyledons</taxon>
        <taxon>Gunneridae</taxon>
        <taxon>Pentapetalae</taxon>
        <taxon>Caryophyllales</taxon>
        <taxon>Cactineae</taxon>
        <taxon>Cactaceae</taxon>
        <taxon>Opuntioideae</taxon>
        <taxon>Opuntia</taxon>
    </lineage>
</organism>
<name>A0A7C9D380_OPUST</name>
<keyword evidence="1" id="KW-0812">Transmembrane</keyword>
<accession>A0A7C9D380</accession>
<feature type="transmembrane region" description="Helical" evidence="1">
    <location>
        <begin position="21"/>
        <end position="42"/>
    </location>
</feature>
<sequence>MPKEMMRHYTSLESIKIFHAGNHFMSFPLGIFPNLCSIWFVMGKGLEKVYIPEGIDDNRLVSPSELRAGACPRLEIIGKEAGEGGATVLPAPNLTFFDTNSCEKLKPALIEMKGEVLLPKIKQLTIEKPLRSIWRSLFRFSCLTAFLVSDMEMECFPNPDGGWSSLPTSLRYLEIMECPKLRRVDGKALQILSSLQELHILSCIQLESLLEEGLPLSLGHLVISKCP</sequence>
<reference evidence="2" key="1">
    <citation type="journal article" date="2013" name="J. Plant Res.">
        <title>Effect of fungi and light on seed germination of three Opuntia species from semiarid lands of central Mexico.</title>
        <authorList>
            <person name="Delgado-Sanchez P."/>
            <person name="Jimenez-Bremont J.F."/>
            <person name="Guerrero-Gonzalez Mde L."/>
            <person name="Flores J."/>
        </authorList>
    </citation>
    <scope>NUCLEOTIDE SEQUENCE</scope>
    <source>
        <tissue evidence="2">Cladode</tissue>
    </source>
</reference>
<keyword evidence="1" id="KW-0472">Membrane</keyword>
<dbReference type="SUPFAM" id="SSF52058">
    <property type="entry name" value="L domain-like"/>
    <property type="match status" value="1"/>
</dbReference>
<dbReference type="AlphaFoldDB" id="A0A7C9D380"/>